<accession>A0A318RKS7</accession>
<feature type="region of interest" description="Disordered" evidence="1">
    <location>
        <begin position="1"/>
        <end position="51"/>
    </location>
</feature>
<dbReference type="EMBL" id="QJSP01000006">
    <property type="protein sequence ID" value="PYE17400.1"/>
    <property type="molecule type" value="Genomic_DNA"/>
</dbReference>
<feature type="transmembrane region" description="Helical" evidence="2">
    <location>
        <begin position="56"/>
        <end position="76"/>
    </location>
</feature>
<dbReference type="RefSeq" id="WP_110469660.1">
    <property type="nucleotide sequence ID" value="NZ_QJSP01000006.1"/>
</dbReference>
<protein>
    <submittedName>
        <fullName evidence="3">Uncharacterized protein</fullName>
    </submittedName>
</protein>
<evidence type="ECO:0000313" key="3">
    <source>
        <dbReference type="EMBL" id="PYE17400.1"/>
    </source>
</evidence>
<dbReference type="Pfam" id="PF20088">
    <property type="entry name" value="DUF6480"/>
    <property type="match status" value="1"/>
</dbReference>
<organism evidence="3 4">
    <name type="scientific">Williamsia limnetica</name>
    <dbReference type="NCBI Taxonomy" id="882452"/>
    <lineage>
        <taxon>Bacteria</taxon>
        <taxon>Bacillati</taxon>
        <taxon>Actinomycetota</taxon>
        <taxon>Actinomycetes</taxon>
        <taxon>Mycobacteriales</taxon>
        <taxon>Nocardiaceae</taxon>
        <taxon>Williamsia</taxon>
    </lineage>
</organism>
<evidence type="ECO:0000313" key="4">
    <source>
        <dbReference type="Proteomes" id="UP000247591"/>
    </source>
</evidence>
<gene>
    <name evidence="3" type="ORF">DFR67_106103</name>
</gene>
<evidence type="ECO:0000256" key="1">
    <source>
        <dbReference type="SAM" id="MobiDB-lite"/>
    </source>
</evidence>
<sequence>MPNRDSDDFAFEPQNPEPNDTTGLESGGSVTPGDTPPAETGVGGPNHEPPVRGKTIPIVIICLAVFLVLIIAVGLFSRIFGFM</sequence>
<proteinExistence type="predicted"/>
<reference evidence="3 4" key="1">
    <citation type="submission" date="2018-06" db="EMBL/GenBank/DDBJ databases">
        <title>Genomic Encyclopedia of Type Strains, Phase IV (KMG-IV): sequencing the most valuable type-strain genomes for metagenomic binning, comparative biology and taxonomic classification.</title>
        <authorList>
            <person name="Goeker M."/>
        </authorList>
    </citation>
    <scope>NUCLEOTIDE SEQUENCE [LARGE SCALE GENOMIC DNA]</scope>
    <source>
        <strain evidence="3 4">DSM 45521</strain>
    </source>
</reference>
<keyword evidence="2" id="KW-0812">Transmembrane</keyword>
<comment type="caution">
    <text evidence="3">The sequence shown here is derived from an EMBL/GenBank/DDBJ whole genome shotgun (WGS) entry which is preliminary data.</text>
</comment>
<keyword evidence="2" id="KW-1133">Transmembrane helix</keyword>
<dbReference type="InterPro" id="IPR045512">
    <property type="entry name" value="DUF6480"/>
</dbReference>
<dbReference type="OrthoDB" id="4381799at2"/>
<evidence type="ECO:0000256" key="2">
    <source>
        <dbReference type="SAM" id="Phobius"/>
    </source>
</evidence>
<keyword evidence="2" id="KW-0472">Membrane</keyword>
<keyword evidence="4" id="KW-1185">Reference proteome</keyword>
<dbReference type="Proteomes" id="UP000247591">
    <property type="component" value="Unassembled WGS sequence"/>
</dbReference>
<name>A0A318RKS7_WILLI</name>
<dbReference type="AlphaFoldDB" id="A0A318RKS7"/>